<evidence type="ECO:0000313" key="1">
    <source>
        <dbReference type="EMBL" id="WTS18277.1"/>
    </source>
</evidence>
<organism evidence="1">
    <name type="scientific">Streptomyces sp. NBC_00119</name>
    <dbReference type="NCBI Taxonomy" id="2975659"/>
    <lineage>
        <taxon>Bacteria</taxon>
        <taxon>Bacillati</taxon>
        <taxon>Actinomycetota</taxon>
        <taxon>Actinomycetes</taxon>
        <taxon>Kitasatosporales</taxon>
        <taxon>Streptomycetaceae</taxon>
        <taxon>Streptomyces</taxon>
    </lineage>
</organism>
<gene>
    <name evidence="1" type="ORF">OHU69_49375</name>
</gene>
<sequence>MLSTSPTLGSVRVVQQLDALRQLLEPHRAYGPMRQYLTRFDDARRARMLLLADIIASSPGGTPA</sequence>
<accession>A0AAU1UM10</accession>
<proteinExistence type="predicted"/>
<reference evidence="1" key="1">
    <citation type="submission" date="2022-10" db="EMBL/GenBank/DDBJ databases">
        <title>The complete genomes of actinobacterial strains from the NBC collection.</title>
        <authorList>
            <person name="Joergensen T.S."/>
            <person name="Alvarez Arevalo M."/>
            <person name="Sterndorff E.B."/>
            <person name="Faurdal D."/>
            <person name="Vuksanovic O."/>
            <person name="Mourched A.-S."/>
            <person name="Charusanti P."/>
            <person name="Shaw S."/>
            <person name="Blin K."/>
            <person name="Weber T."/>
        </authorList>
    </citation>
    <scope>NUCLEOTIDE SEQUENCE</scope>
    <source>
        <strain evidence="1">NBC_00119</strain>
    </source>
</reference>
<protein>
    <submittedName>
        <fullName evidence="1">Uncharacterized protein</fullName>
    </submittedName>
</protein>
<name>A0AAU1UM10_9ACTN</name>
<dbReference type="EMBL" id="CP108195">
    <property type="protein sequence ID" value="WTS18277.1"/>
    <property type="molecule type" value="Genomic_DNA"/>
</dbReference>
<dbReference type="AlphaFoldDB" id="A0AAU1UM10"/>